<evidence type="ECO:0008006" key="5">
    <source>
        <dbReference type="Google" id="ProtNLM"/>
    </source>
</evidence>
<evidence type="ECO:0000313" key="4">
    <source>
        <dbReference type="Proteomes" id="UP001160483"/>
    </source>
</evidence>
<dbReference type="Proteomes" id="UP001160483">
    <property type="component" value="Unassembled WGS sequence"/>
</dbReference>
<keyword evidence="3" id="KW-1185">Reference proteome</keyword>
<reference evidence="1 3" key="1">
    <citation type="submission" date="2021-11" db="EMBL/GenBank/DDBJ databases">
        <authorList>
            <person name="Islam A."/>
            <person name="Islam S."/>
            <person name="Flora M.S."/>
            <person name="Rahman M."/>
            <person name="Ziaur R.M."/>
            <person name="Epstein J.H."/>
            <person name="Hassan M."/>
            <person name="Klassen M."/>
            <person name="Woodard K."/>
            <person name="Webb A."/>
            <person name="Webby R.J."/>
            <person name="El Zowalaty M.E."/>
        </authorList>
    </citation>
    <scope>NUCLEOTIDE SEQUENCE</scope>
    <source>
        <strain evidence="2">Pbs1</strain>
        <strain evidence="1">Pbs3</strain>
    </source>
</reference>
<dbReference type="EMBL" id="CAKLCB010000374">
    <property type="protein sequence ID" value="CAH0521003.1"/>
    <property type="molecule type" value="Genomic_DNA"/>
</dbReference>
<sequence>MNDAILPQCMSTMRLHEMLLDGTLGESEDHALMTDRRLSGKYQGLRSCDKAFNALLNTDKLNANLDDSSSTGATSHKPSQVLYAEYLNCVSRALCKRPLLEWVGCRQSAQKQQQDIRRCERATRMLERCLRGKTEELLKASQPQVFRPSASI</sequence>
<name>A0AAU9L5V2_9STRA</name>
<evidence type="ECO:0000313" key="3">
    <source>
        <dbReference type="Proteomes" id="UP001158986"/>
    </source>
</evidence>
<proteinExistence type="predicted"/>
<evidence type="ECO:0000313" key="1">
    <source>
        <dbReference type="EMBL" id="CAH0479652.1"/>
    </source>
</evidence>
<protein>
    <recommendedName>
        <fullName evidence="5">IMS import disulfide relay-system CHCH-CHCH-like Cx9C domain-containing protein</fullName>
    </recommendedName>
</protein>
<organism evidence="1 4">
    <name type="scientific">Peronospora belbahrii</name>
    <dbReference type="NCBI Taxonomy" id="622444"/>
    <lineage>
        <taxon>Eukaryota</taxon>
        <taxon>Sar</taxon>
        <taxon>Stramenopiles</taxon>
        <taxon>Oomycota</taxon>
        <taxon>Peronosporomycetes</taxon>
        <taxon>Peronosporales</taxon>
        <taxon>Peronosporaceae</taxon>
        <taxon>Peronospora</taxon>
    </lineage>
</organism>
<gene>
    <name evidence="2" type="ORF">PBS001_LOCUS7463</name>
    <name evidence="1" type="ORF">PBS003_LOCUS6287</name>
</gene>
<dbReference type="AlphaFoldDB" id="A0AAU9L5V2"/>
<accession>A0AAU9L5V2</accession>
<dbReference type="Proteomes" id="UP001158986">
    <property type="component" value="Unassembled WGS sequence"/>
</dbReference>
<comment type="caution">
    <text evidence="1">The sequence shown here is derived from an EMBL/GenBank/DDBJ whole genome shotgun (WGS) entry which is preliminary data.</text>
</comment>
<evidence type="ECO:0000313" key="2">
    <source>
        <dbReference type="EMBL" id="CAH0521003.1"/>
    </source>
</evidence>
<dbReference type="EMBL" id="CAKKTJ010000320">
    <property type="protein sequence ID" value="CAH0479652.1"/>
    <property type="molecule type" value="Genomic_DNA"/>
</dbReference>